<proteinExistence type="predicted"/>
<reference evidence="4 5" key="1">
    <citation type="journal article" date="2011" name="J. Bacteriol.">
        <title>Genome sequence of 'Pedosphaera parvula' Ellin514, an aerobic Verrucomicrobial isolate from pasture soil.</title>
        <authorList>
            <person name="Kant R."/>
            <person name="van Passel M.W."/>
            <person name="Sangwan P."/>
            <person name="Palva A."/>
            <person name="Lucas S."/>
            <person name="Copeland A."/>
            <person name="Lapidus A."/>
            <person name="Glavina Del Rio T."/>
            <person name="Dalin E."/>
            <person name="Tice H."/>
            <person name="Bruce D."/>
            <person name="Goodwin L."/>
            <person name="Pitluck S."/>
            <person name="Chertkov O."/>
            <person name="Larimer F.W."/>
            <person name="Land M.L."/>
            <person name="Hauser L."/>
            <person name="Brettin T.S."/>
            <person name="Detter J.C."/>
            <person name="Han S."/>
            <person name="de Vos W.M."/>
            <person name="Janssen P.H."/>
            <person name="Smidt H."/>
        </authorList>
    </citation>
    <scope>NUCLEOTIDE SEQUENCE [LARGE SCALE GENOMIC DNA]</scope>
    <source>
        <strain evidence="4 5">Ellin514</strain>
    </source>
</reference>
<keyword evidence="2" id="KW-1133">Transmembrane helix</keyword>
<evidence type="ECO:0000313" key="4">
    <source>
        <dbReference type="EMBL" id="EEF60830.1"/>
    </source>
</evidence>
<evidence type="ECO:0000256" key="1">
    <source>
        <dbReference type="SAM" id="MobiDB-lite"/>
    </source>
</evidence>
<dbReference type="STRING" id="320771.Cflav_PD3688"/>
<dbReference type="Pfam" id="PF13828">
    <property type="entry name" value="DUF4190"/>
    <property type="match status" value="1"/>
</dbReference>
<evidence type="ECO:0000313" key="5">
    <source>
        <dbReference type="Proteomes" id="UP000003688"/>
    </source>
</evidence>
<comment type="caution">
    <text evidence="4">The sequence shown here is derived from an EMBL/GenBank/DDBJ whole genome shotgun (WGS) entry which is preliminary data.</text>
</comment>
<protein>
    <recommendedName>
        <fullName evidence="3">DUF4190 domain-containing protein</fullName>
    </recommendedName>
</protein>
<feature type="transmembrane region" description="Helical" evidence="2">
    <location>
        <begin position="124"/>
        <end position="151"/>
    </location>
</feature>
<feature type="domain" description="DUF4190" evidence="3">
    <location>
        <begin position="81"/>
        <end position="142"/>
    </location>
</feature>
<dbReference type="InterPro" id="IPR025241">
    <property type="entry name" value="DUF4190"/>
</dbReference>
<name>B9XHJ5_PEDPL</name>
<dbReference type="RefSeq" id="WP_007415289.1">
    <property type="nucleotide sequence ID" value="NZ_ABOX02000014.1"/>
</dbReference>
<evidence type="ECO:0000259" key="3">
    <source>
        <dbReference type="Pfam" id="PF13828"/>
    </source>
</evidence>
<feature type="transmembrane region" description="Helical" evidence="2">
    <location>
        <begin position="81"/>
        <end position="104"/>
    </location>
</feature>
<accession>B9XHJ5</accession>
<organism evidence="4 5">
    <name type="scientific">Pedosphaera parvula (strain Ellin514)</name>
    <dbReference type="NCBI Taxonomy" id="320771"/>
    <lineage>
        <taxon>Bacteria</taxon>
        <taxon>Pseudomonadati</taxon>
        <taxon>Verrucomicrobiota</taxon>
        <taxon>Pedosphaerae</taxon>
        <taxon>Pedosphaerales</taxon>
        <taxon>Pedosphaeraceae</taxon>
        <taxon>Pedosphaera</taxon>
    </lineage>
</organism>
<evidence type="ECO:0000256" key="2">
    <source>
        <dbReference type="SAM" id="Phobius"/>
    </source>
</evidence>
<dbReference type="EMBL" id="ABOX02000014">
    <property type="protein sequence ID" value="EEF60830.1"/>
    <property type="molecule type" value="Genomic_DNA"/>
</dbReference>
<keyword evidence="5" id="KW-1185">Reference proteome</keyword>
<dbReference type="OrthoDB" id="6183992at2"/>
<dbReference type="AlphaFoldDB" id="B9XHJ5"/>
<feature type="region of interest" description="Disordered" evidence="1">
    <location>
        <begin position="42"/>
        <end position="69"/>
    </location>
</feature>
<gene>
    <name evidence="4" type="ORF">Cflav_PD3688</name>
</gene>
<keyword evidence="2" id="KW-0472">Membrane</keyword>
<dbReference type="Proteomes" id="UP000003688">
    <property type="component" value="Unassembled WGS sequence"/>
</dbReference>
<keyword evidence="2" id="KW-0812">Transmembrane</keyword>
<sequence length="173" mass="18155">MSEFKFACSNCGQNILSDTTQVGTSVTCPSCQTPLIVPNIPAGTSTAPPPSAPGLRRADSSSYNPPPPPNVTPVVEKTSGLAIASLVCSLSSFVICIGWLPGIICGHLAKAELRRNPKLKGSGLATAGLVIGYISLAFLILFCALLTPAFIKGFKRGLERGRQNRQPYIQGNN</sequence>